<name>A0AA36ALW3_OCTVU</name>
<dbReference type="EMBL" id="OX597815">
    <property type="protein sequence ID" value="CAI9718488.1"/>
    <property type="molecule type" value="Genomic_DNA"/>
</dbReference>
<evidence type="ECO:0000313" key="2">
    <source>
        <dbReference type="Proteomes" id="UP001162480"/>
    </source>
</evidence>
<gene>
    <name evidence="1" type="ORF">OCTVUL_1B012407</name>
</gene>
<protein>
    <submittedName>
        <fullName evidence="1">Uncharacterized protein</fullName>
    </submittedName>
</protein>
<reference evidence="1" key="1">
    <citation type="submission" date="2023-08" db="EMBL/GenBank/DDBJ databases">
        <authorList>
            <person name="Alioto T."/>
            <person name="Alioto T."/>
            <person name="Gomez Garrido J."/>
        </authorList>
    </citation>
    <scope>NUCLEOTIDE SEQUENCE</scope>
</reference>
<dbReference type="AlphaFoldDB" id="A0AA36ALW3"/>
<evidence type="ECO:0000313" key="1">
    <source>
        <dbReference type="EMBL" id="CAI9718488.1"/>
    </source>
</evidence>
<accession>A0AA36ALW3</accession>
<dbReference type="Proteomes" id="UP001162480">
    <property type="component" value="Chromosome 2"/>
</dbReference>
<proteinExistence type="predicted"/>
<organism evidence="1 2">
    <name type="scientific">Octopus vulgaris</name>
    <name type="common">Common octopus</name>
    <dbReference type="NCBI Taxonomy" id="6645"/>
    <lineage>
        <taxon>Eukaryota</taxon>
        <taxon>Metazoa</taxon>
        <taxon>Spiralia</taxon>
        <taxon>Lophotrochozoa</taxon>
        <taxon>Mollusca</taxon>
        <taxon>Cephalopoda</taxon>
        <taxon>Coleoidea</taxon>
        <taxon>Octopodiformes</taxon>
        <taxon>Octopoda</taxon>
        <taxon>Incirrata</taxon>
        <taxon>Octopodidae</taxon>
        <taxon>Octopus</taxon>
    </lineage>
</organism>
<keyword evidence="2" id="KW-1185">Reference proteome</keyword>
<sequence>MKQINPGKEENPRTAFTANLRNAIGEEEFDGTWAQFKTTIYNVGVDAIGLRNRKHRDWFDEKNLQINKLLED</sequence>